<dbReference type="GO" id="GO:0008725">
    <property type="term" value="F:DNA-3-methyladenine glycosylase activity"/>
    <property type="evidence" value="ECO:0007669"/>
    <property type="project" value="TreeGrafter"/>
</dbReference>
<evidence type="ECO:0000256" key="1">
    <source>
        <dbReference type="ARBA" id="ARBA00000086"/>
    </source>
</evidence>
<organism evidence="7 8">
    <name type="scientific">Candidatus Roizmanbacteria bacterium GW2011_GWA2_34_18</name>
    <dbReference type="NCBI Taxonomy" id="1618477"/>
    <lineage>
        <taxon>Bacteria</taxon>
        <taxon>Candidatus Roizmaniibacteriota</taxon>
    </lineage>
</organism>
<dbReference type="Proteomes" id="UP000034688">
    <property type="component" value="Unassembled WGS sequence"/>
</dbReference>
<dbReference type="STRING" id="1618477.UR54_C0003G0007"/>
<dbReference type="GO" id="GO:0005737">
    <property type="term" value="C:cytoplasm"/>
    <property type="evidence" value="ECO:0007669"/>
    <property type="project" value="TreeGrafter"/>
</dbReference>
<feature type="domain" description="HhH-GPD" evidence="6">
    <location>
        <begin position="45"/>
        <end position="198"/>
    </location>
</feature>
<dbReference type="GO" id="GO:0006307">
    <property type="term" value="P:DNA alkylation repair"/>
    <property type="evidence" value="ECO:0007669"/>
    <property type="project" value="TreeGrafter"/>
</dbReference>
<evidence type="ECO:0000259" key="6">
    <source>
        <dbReference type="SMART" id="SM00478"/>
    </source>
</evidence>
<dbReference type="SUPFAM" id="SSF48150">
    <property type="entry name" value="DNA-glycosylase"/>
    <property type="match status" value="1"/>
</dbReference>
<dbReference type="AlphaFoldDB" id="A0A0G0BCL8"/>
<sequence length="200" mass="23024">MNKQILNHFKINDPILYSYALQIGLSSIKRDSPKNYFFRLCREIICQQLSDRAGEAIFNRFQKLFSNQIIVPSDILSISHEKLRASGMSNAKARYVKNLADSVTKRELNFSSFHSLADIEIVKELTKVKGIGSWTAEMFLMFVLGRENIFSHGDLGLKKGIIKVYKLKKDPTKKQVEKIISQWSPYKTYGSRILWASLEL</sequence>
<dbReference type="GO" id="GO:0032131">
    <property type="term" value="F:alkylated DNA binding"/>
    <property type="evidence" value="ECO:0007669"/>
    <property type="project" value="TreeGrafter"/>
</dbReference>
<comment type="catalytic activity">
    <reaction evidence="1">
        <text>Hydrolysis of alkylated DNA, releasing 3-methyladenine, 3-methylguanine, 7-methylguanine and 7-methyladenine.</text>
        <dbReference type="EC" id="3.2.2.21"/>
    </reaction>
</comment>
<evidence type="ECO:0000256" key="5">
    <source>
        <dbReference type="ARBA" id="ARBA00023204"/>
    </source>
</evidence>
<dbReference type="EC" id="3.2.2.21" evidence="3"/>
<proteinExistence type="inferred from homology"/>
<dbReference type="EMBL" id="LBPP01000003">
    <property type="protein sequence ID" value="KKP61356.1"/>
    <property type="molecule type" value="Genomic_DNA"/>
</dbReference>
<dbReference type="PANTHER" id="PTHR43003:SF5">
    <property type="entry name" value="DNA-3-METHYLADENINE GLYCOSYLASE"/>
    <property type="match status" value="1"/>
</dbReference>
<evidence type="ECO:0000313" key="8">
    <source>
        <dbReference type="Proteomes" id="UP000034688"/>
    </source>
</evidence>
<dbReference type="CDD" id="cd00056">
    <property type="entry name" value="ENDO3c"/>
    <property type="match status" value="1"/>
</dbReference>
<evidence type="ECO:0000256" key="3">
    <source>
        <dbReference type="ARBA" id="ARBA00012000"/>
    </source>
</evidence>
<comment type="similarity">
    <text evidence="2">Belongs to the alkylbase DNA glycosidase AlkA family.</text>
</comment>
<name>A0A0G0BCL8_9BACT</name>
<dbReference type="Gene3D" id="1.10.1670.40">
    <property type="match status" value="1"/>
</dbReference>
<keyword evidence="4" id="KW-0227">DNA damage</keyword>
<dbReference type="FunFam" id="1.10.340.30:FF:000004">
    <property type="entry name" value="DNA-3-methyladenine glycosylase II"/>
    <property type="match status" value="1"/>
</dbReference>
<reference evidence="7 8" key="1">
    <citation type="journal article" date="2015" name="Nature">
        <title>rRNA introns, odd ribosomes, and small enigmatic genomes across a large radiation of phyla.</title>
        <authorList>
            <person name="Brown C.T."/>
            <person name="Hug L.A."/>
            <person name="Thomas B.C."/>
            <person name="Sharon I."/>
            <person name="Castelle C.J."/>
            <person name="Singh A."/>
            <person name="Wilkins M.J."/>
            <person name="Williams K.H."/>
            <person name="Banfield J.F."/>
        </authorList>
    </citation>
    <scope>NUCLEOTIDE SEQUENCE [LARGE SCALE GENOMIC DNA]</scope>
</reference>
<dbReference type="Gene3D" id="1.10.340.30">
    <property type="entry name" value="Hypothetical protein, domain 2"/>
    <property type="match status" value="1"/>
</dbReference>
<dbReference type="PANTHER" id="PTHR43003">
    <property type="entry name" value="DNA-3-METHYLADENINE GLYCOSYLASE"/>
    <property type="match status" value="1"/>
</dbReference>
<evidence type="ECO:0000313" key="7">
    <source>
        <dbReference type="EMBL" id="KKP61356.1"/>
    </source>
</evidence>
<gene>
    <name evidence="7" type="ORF">UR54_C0003G0007</name>
</gene>
<protein>
    <recommendedName>
        <fullName evidence="3">DNA-3-methyladenine glycosylase II</fullName>
        <ecNumber evidence="3">3.2.2.21</ecNumber>
    </recommendedName>
</protein>
<dbReference type="GO" id="GO:0006285">
    <property type="term" value="P:base-excision repair, AP site formation"/>
    <property type="evidence" value="ECO:0007669"/>
    <property type="project" value="TreeGrafter"/>
</dbReference>
<dbReference type="SMART" id="SM00478">
    <property type="entry name" value="ENDO3c"/>
    <property type="match status" value="1"/>
</dbReference>
<accession>A0A0G0BCL8</accession>
<dbReference type="Pfam" id="PF00730">
    <property type="entry name" value="HhH-GPD"/>
    <property type="match status" value="1"/>
</dbReference>
<comment type="caution">
    <text evidence="7">The sequence shown here is derived from an EMBL/GenBank/DDBJ whole genome shotgun (WGS) entry which is preliminary data.</text>
</comment>
<evidence type="ECO:0000256" key="4">
    <source>
        <dbReference type="ARBA" id="ARBA00022763"/>
    </source>
</evidence>
<dbReference type="InterPro" id="IPR011257">
    <property type="entry name" value="DNA_glycosylase"/>
</dbReference>
<evidence type="ECO:0000256" key="2">
    <source>
        <dbReference type="ARBA" id="ARBA00010817"/>
    </source>
</evidence>
<dbReference type="GO" id="GO:0032993">
    <property type="term" value="C:protein-DNA complex"/>
    <property type="evidence" value="ECO:0007669"/>
    <property type="project" value="TreeGrafter"/>
</dbReference>
<keyword evidence="5" id="KW-0234">DNA repair</keyword>
<dbReference type="InterPro" id="IPR003265">
    <property type="entry name" value="HhH-GPD_domain"/>
</dbReference>
<dbReference type="InterPro" id="IPR051912">
    <property type="entry name" value="Alkylbase_DNA_Glycosylase/TA"/>
</dbReference>
<dbReference type="GO" id="GO:0043916">
    <property type="term" value="F:DNA-7-methylguanine glycosylase activity"/>
    <property type="evidence" value="ECO:0007669"/>
    <property type="project" value="TreeGrafter"/>
</dbReference>